<name>A0A6J1H7D0_CUCMO</name>
<evidence type="ECO:0000313" key="4">
    <source>
        <dbReference type="RefSeq" id="XP_022960417.1"/>
    </source>
</evidence>
<accession>A0A6J1H7D0</accession>
<feature type="region of interest" description="Disordered" evidence="1">
    <location>
        <begin position="49"/>
        <end position="101"/>
    </location>
</feature>
<evidence type="ECO:0000313" key="3">
    <source>
        <dbReference type="Proteomes" id="UP000504609"/>
    </source>
</evidence>
<protein>
    <submittedName>
        <fullName evidence="4">Glyceraldehyde-3-phosphate dehydrogenase, testis-specific-like</fullName>
    </submittedName>
</protein>
<reference evidence="4" key="1">
    <citation type="submission" date="2025-08" db="UniProtKB">
        <authorList>
            <consortium name="RefSeq"/>
        </authorList>
    </citation>
    <scope>IDENTIFICATION</scope>
    <source>
        <tissue evidence="4">Young leaves</tissue>
    </source>
</reference>
<dbReference type="PANTHER" id="PTHR37702">
    <property type="entry name" value="PROLINE-RICH FAMILY PROTEIN"/>
    <property type="match status" value="1"/>
</dbReference>
<dbReference type="Proteomes" id="UP000504609">
    <property type="component" value="Unplaced"/>
</dbReference>
<dbReference type="GeneID" id="111461151"/>
<proteinExistence type="predicted"/>
<dbReference type="KEGG" id="cmos:111461151"/>
<gene>
    <name evidence="4" type="primary">LOC111461151</name>
</gene>
<dbReference type="RefSeq" id="XP_022960417.1">
    <property type="nucleotide sequence ID" value="XM_023104649.1"/>
</dbReference>
<sequence length="143" mass="15328">MANLVSIHFTFLLFTHYKFSFLSSATAVAKDQVGCSMCSSCDNPCQLPPPPPPPPPPTSQCPPPPPPPSCSTCIHPSPLPPSSVQPYQPADGDQFPGLAPPPPPNPILPYYPYYYYSPPTASGEIVSISWKILPLGLLIIICL</sequence>
<dbReference type="PANTHER" id="PTHR37702:SF17">
    <property type="entry name" value="TRANSMEMBRANE PROTEIN"/>
    <property type="match status" value="1"/>
</dbReference>
<feature type="compositionally biased region" description="Pro residues" evidence="1">
    <location>
        <begin position="49"/>
        <end position="69"/>
    </location>
</feature>
<keyword evidence="3" id="KW-1185">Reference proteome</keyword>
<dbReference type="AlphaFoldDB" id="A0A6J1H7D0"/>
<feature type="chain" id="PRO_5026964740" evidence="2">
    <location>
        <begin position="21"/>
        <end position="143"/>
    </location>
</feature>
<evidence type="ECO:0000256" key="2">
    <source>
        <dbReference type="SAM" id="SignalP"/>
    </source>
</evidence>
<keyword evidence="2" id="KW-0732">Signal</keyword>
<organism evidence="3 4">
    <name type="scientific">Cucurbita moschata</name>
    <name type="common">Winter crookneck squash</name>
    <name type="synonym">Cucurbita pepo var. moschata</name>
    <dbReference type="NCBI Taxonomy" id="3662"/>
    <lineage>
        <taxon>Eukaryota</taxon>
        <taxon>Viridiplantae</taxon>
        <taxon>Streptophyta</taxon>
        <taxon>Embryophyta</taxon>
        <taxon>Tracheophyta</taxon>
        <taxon>Spermatophyta</taxon>
        <taxon>Magnoliopsida</taxon>
        <taxon>eudicotyledons</taxon>
        <taxon>Gunneridae</taxon>
        <taxon>Pentapetalae</taxon>
        <taxon>rosids</taxon>
        <taxon>fabids</taxon>
        <taxon>Cucurbitales</taxon>
        <taxon>Cucurbitaceae</taxon>
        <taxon>Cucurbiteae</taxon>
        <taxon>Cucurbita</taxon>
    </lineage>
</organism>
<feature type="signal peptide" evidence="2">
    <location>
        <begin position="1"/>
        <end position="20"/>
    </location>
</feature>
<evidence type="ECO:0000256" key="1">
    <source>
        <dbReference type="SAM" id="MobiDB-lite"/>
    </source>
</evidence>